<organism evidence="3 4">
    <name type="scientific">Hydrocarboniphaga effusa AP103</name>
    <dbReference type="NCBI Taxonomy" id="1172194"/>
    <lineage>
        <taxon>Bacteria</taxon>
        <taxon>Pseudomonadati</taxon>
        <taxon>Pseudomonadota</taxon>
        <taxon>Gammaproteobacteria</taxon>
        <taxon>Nevskiales</taxon>
        <taxon>Nevskiaceae</taxon>
        <taxon>Hydrocarboniphaga</taxon>
    </lineage>
</organism>
<keyword evidence="4" id="KW-1185">Reference proteome</keyword>
<keyword evidence="2" id="KW-0732">Signal</keyword>
<reference evidence="3 4" key="1">
    <citation type="journal article" date="2012" name="J. Bacteriol.">
        <title>Genome Sequence of n-Alkane-Degrading Hydrocarboniphaga effusa Strain AP103T (ATCC BAA-332T).</title>
        <authorList>
            <person name="Chang H.K."/>
            <person name="Zylstra G.J."/>
            <person name="Chae J.C."/>
        </authorList>
    </citation>
    <scope>NUCLEOTIDE SEQUENCE [LARGE SCALE GENOMIC DNA]</scope>
    <source>
        <strain evidence="3 4">AP103</strain>
    </source>
</reference>
<dbReference type="RefSeq" id="WP_007187195.1">
    <property type="nucleotide sequence ID" value="NZ_AKGD01000004.1"/>
</dbReference>
<evidence type="ECO:0000256" key="2">
    <source>
        <dbReference type="SAM" id="SignalP"/>
    </source>
</evidence>
<feature type="signal peptide" evidence="2">
    <location>
        <begin position="1"/>
        <end position="31"/>
    </location>
</feature>
<evidence type="ECO:0000256" key="1">
    <source>
        <dbReference type="SAM" id="MobiDB-lite"/>
    </source>
</evidence>
<dbReference type="AlphaFoldDB" id="I8T1M8"/>
<gene>
    <name evidence="3" type="ORF">WQQ_42600</name>
</gene>
<proteinExistence type="predicted"/>
<accession>I8T1M8</accession>
<protein>
    <recommendedName>
        <fullName evidence="5">Lysozyme inhibitor LprI N-terminal domain-containing protein</fullName>
    </recommendedName>
</protein>
<dbReference type="STRING" id="1172194.WQQ_42600"/>
<feature type="region of interest" description="Disordered" evidence="1">
    <location>
        <begin position="105"/>
        <end position="136"/>
    </location>
</feature>
<dbReference type="EMBL" id="AKGD01000004">
    <property type="protein sequence ID" value="EIT67825.1"/>
    <property type="molecule type" value="Genomic_DNA"/>
</dbReference>
<feature type="compositionally biased region" description="Polar residues" evidence="1">
    <location>
        <begin position="379"/>
        <end position="388"/>
    </location>
</feature>
<dbReference type="Proteomes" id="UP000003704">
    <property type="component" value="Unassembled WGS sequence"/>
</dbReference>
<feature type="chain" id="PRO_5003714126" description="Lysozyme inhibitor LprI N-terminal domain-containing protein" evidence="2">
    <location>
        <begin position="32"/>
        <end position="417"/>
    </location>
</feature>
<feature type="compositionally biased region" description="Low complexity" evidence="1">
    <location>
        <begin position="369"/>
        <end position="378"/>
    </location>
</feature>
<evidence type="ECO:0008006" key="5">
    <source>
        <dbReference type="Google" id="ProtNLM"/>
    </source>
</evidence>
<name>I8T1M8_9GAMM</name>
<feature type="region of interest" description="Disordered" evidence="1">
    <location>
        <begin position="369"/>
        <end position="417"/>
    </location>
</feature>
<evidence type="ECO:0000313" key="4">
    <source>
        <dbReference type="Proteomes" id="UP000003704"/>
    </source>
</evidence>
<sequence>MRGVKHPGQLMSFASAASLVPALLLCGMAVAAASILDDPDCTRTMTPAEVQDLKTCIARGPACAKYWPSQADDLQHCDAAVTWLRTALKGPLAQRNEMFGADPAAEPAWKKLPRSGTTAAPPRFDVTQSASTDPYAATSAGITPEAAKQAGWDVGVLTGAIKAGGQVLQDQAAFDNPEAAMEAKQILQSVGLGEYAASDQAIGGAMPPQGNGGDYEQYYAKYSRSAQLACSSDVSPEFRSRWSRFTDPDLAEFYRSVSRPGQVEANAKKWAPRVSQYSLRDQNNELGRGYFQALEAARRACQITVACADGDAEYARFPMALSSSITTHGRVGVETGALVALQVAYAALQMNAEFIDEYSHYVRQCMGAAAPGGSPASPRGQTSNSPSAPLQADEVCPFSEPEKSRCDARNAARRRGG</sequence>
<comment type="caution">
    <text evidence="3">The sequence shown here is derived from an EMBL/GenBank/DDBJ whole genome shotgun (WGS) entry which is preliminary data.</text>
</comment>
<evidence type="ECO:0000313" key="3">
    <source>
        <dbReference type="EMBL" id="EIT67825.1"/>
    </source>
</evidence>
<feature type="compositionally biased region" description="Basic and acidic residues" evidence="1">
    <location>
        <begin position="400"/>
        <end position="410"/>
    </location>
</feature>